<protein>
    <submittedName>
        <fullName evidence="1">Uncharacterized protein</fullName>
    </submittedName>
</protein>
<reference evidence="1 2" key="1">
    <citation type="submission" date="2018-09" db="EMBL/GenBank/DDBJ databases">
        <title>The draft genome of Acinetobacter spp. strains.</title>
        <authorList>
            <person name="Qin J."/>
            <person name="Feng Y."/>
            <person name="Zong Z."/>
        </authorList>
    </citation>
    <scope>NUCLEOTIDE SEQUENCE [LARGE SCALE GENOMIC DNA]</scope>
    <source>
        <strain evidence="1 2">WCHAc060115</strain>
    </source>
</reference>
<gene>
    <name evidence="1" type="ORF">D7V20_12695</name>
</gene>
<dbReference type="Proteomes" id="UP000280405">
    <property type="component" value="Unassembled WGS sequence"/>
</dbReference>
<dbReference type="EMBL" id="RAXT01000030">
    <property type="protein sequence ID" value="RKG36974.1"/>
    <property type="molecule type" value="Genomic_DNA"/>
</dbReference>
<keyword evidence="2" id="KW-1185">Reference proteome</keyword>
<organism evidence="1 2">
    <name type="scientific">Acinetobacter rongchengensis</name>
    <dbReference type="NCBI Taxonomy" id="2419601"/>
    <lineage>
        <taxon>Bacteria</taxon>
        <taxon>Pseudomonadati</taxon>
        <taxon>Pseudomonadota</taxon>
        <taxon>Gammaproteobacteria</taxon>
        <taxon>Moraxellales</taxon>
        <taxon>Moraxellaceae</taxon>
        <taxon>Acinetobacter</taxon>
    </lineage>
</organism>
<dbReference type="OrthoDB" id="6705934at2"/>
<evidence type="ECO:0000313" key="1">
    <source>
        <dbReference type="EMBL" id="RKG36974.1"/>
    </source>
</evidence>
<dbReference type="RefSeq" id="WP_120384601.1">
    <property type="nucleotide sequence ID" value="NZ_RAXT01000030.1"/>
</dbReference>
<proteinExistence type="predicted"/>
<dbReference type="AlphaFoldDB" id="A0A3A8F3T6"/>
<accession>A0A3A8F3T6</accession>
<comment type="caution">
    <text evidence="1">The sequence shown here is derived from an EMBL/GenBank/DDBJ whole genome shotgun (WGS) entry which is preliminary data.</text>
</comment>
<sequence>MKEEVKIAIFGLSLNVLENIKQKVQSLYDDALKVSWANIADPHLDILLVNDMFFSSATIQNLVGAKKIPYLRLVNKNEKSGMIEGDKLYLPFMATEEVRQWFKDRYLRVPVNNKTESFVNKISQKMDLKKVVPEFFNERNGNVQVFDSKGNIALMNIRTQQVWINETRKLQRTDSSLNYTYATMQMAQSVSLMQGEDLTSWLWNMLWHSEDLDFNQNHPDFYKLKFWPQPDPQNERKMVFKIAACFEQGANLKQVVQKTGYSSEQINKFVSIAVLCNVLQKIPASDAKLMVEEKESSGVLRGFFGKLRKKLGL</sequence>
<evidence type="ECO:0000313" key="2">
    <source>
        <dbReference type="Proteomes" id="UP000280405"/>
    </source>
</evidence>
<name>A0A3A8F3T6_9GAMM</name>